<dbReference type="InterPro" id="IPR036890">
    <property type="entry name" value="HATPase_C_sf"/>
</dbReference>
<name>A0A644ZF77_9ZZZZ</name>
<dbReference type="SUPFAM" id="SSF55874">
    <property type="entry name" value="ATPase domain of HSP90 chaperone/DNA topoisomerase II/histidine kinase"/>
    <property type="match status" value="1"/>
</dbReference>
<reference evidence="2" key="1">
    <citation type="submission" date="2019-08" db="EMBL/GenBank/DDBJ databases">
        <authorList>
            <person name="Kucharzyk K."/>
            <person name="Murdoch R.W."/>
            <person name="Higgins S."/>
            <person name="Loffler F."/>
        </authorList>
    </citation>
    <scope>NUCLEOTIDE SEQUENCE</scope>
</reference>
<organism evidence="2">
    <name type="scientific">bioreactor metagenome</name>
    <dbReference type="NCBI Taxonomy" id="1076179"/>
    <lineage>
        <taxon>unclassified sequences</taxon>
        <taxon>metagenomes</taxon>
        <taxon>ecological metagenomes</taxon>
    </lineage>
</organism>
<gene>
    <name evidence="2" type="ORF">SDC9_83973</name>
</gene>
<evidence type="ECO:0000256" key="1">
    <source>
        <dbReference type="SAM" id="MobiDB-lite"/>
    </source>
</evidence>
<dbReference type="EMBL" id="VSSQ01007917">
    <property type="protein sequence ID" value="MPM37363.1"/>
    <property type="molecule type" value="Genomic_DNA"/>
</dbReference>
<comment type="caution">
    <text evidence="2">The sequence shown here is derived from an EMBL/GenBank/DDBJ whole genome shotgun (WGS) entry which is preliminary data.</text>
</comment>
<evidence type="ECO:0000313" key="2">
    <source>
        <dbReference type="EMBL" id="MPM37363.1"/>
    </source>
</evidence>
<sequence>MVPSMVASAFADNADATPDDGGGRNELTIAVGDTGPGIPDSPRSRIFGTLHPA</sequence>
<protein>
    <submittedName>
        <fullName evidence="2">Uncharacterized protein</fullName>
    </submittedName>
</protein>
<accession>A0A644ZF77</accession>
<feature type="region of interest" description="Disordered" evidence="1">
    <location>
        <begin position="1"/>
        <end position="53"/>
    </location>
</feature>
<proteinExistence type="predicted"/>
<dbReference type="AlphaFoldDB" id="A0A644ZF77"/>